<dbReference type="Proteomes" id="UP000198755">
    <property type="component" value="Unassembled WGS sequence"/>
</dbReference>
<evidence type="ECO:0000313" key="6">
    <source>
        <dbReference type="Proteomes" id="UP000198755"/>
    </source>
</evidence>
<dbReference type="EMBL" id="FOSN01000063">
    <property type="protein sequence ID" value="SFK92105.1"/>
    <property type="molecule type" value="Genomic_DNA"/>
</dbReference>
<dbReference type="PANTHER" id="PTHR43788:SF6">
    <property type="entry name" value="DNA HELICASE B"/>
    <property type="match status" value="1"/>
</dbReference>
<dbReference type="STRING" id="1612308.SAMN05444581_1631"/>
<dbReference type="GO" id="GO:0005524">
    <property type="term" value="F:ATP binding"/>
    <property type="evidence" value="ECO:0007669"/>
    <property type="project" value="UniProtKB-KW"/>
</dbReference>
<dbReference type="GO" id="GO:0017116">
    <property type="term" value="F:single-stranded DNA helicase activity"/>
    <property type="evidence" value="ECO:0007669"/>
    <property type="project" value="TreeGrafter"/>
</dbReference>
<dbReference type="CDD" id="cd18809">
    <property type="entry name" value="SF1_C_RecD"/>
    <property type="match status" value="1"/>
</dbReference>
<dbReference type="InterPro" id="IPR027417">
    <property type="entry name" value="P-loop_NTPase"/>
</dbReference>
<gene>
    <name evidence="5" type="ORF">SAMN05444581_1631</name>
</gene>
<sequence>MFRQAAESRIVVNAHRINRGEMPEWPKRGEDSDFWFVDATDPEDGAAKVVELVRSRIPHRYGLDSIRDIQVLCPMQRGALGARSLNADLQKALNPNPSVRIEKFGAIFAPGDKVMQIENDYDRDVFNGDLGTVLRIDETEGLLIAGFDGREVDYPFGELDTLLPAYAMTIHKSQGSEYPAVVITLATQHYTMLARNLVYTAVTRGKRLVVIVGQRRAMAIAVKAGAGRRRWTKLQEWMKPRRGD</sequence>
<dbReference type="PANTHER" id="PTHR43788">
    <property type="entry name" value="DNA2/NAM7 HELICASE FAMILY MEMBER"/>
    <property type="match status" value="1"/>
</dbReference>
<dbReference type="InterPro" id="IPR041451">
    <property type="entry name" value="RecD2_SH13"/>
</dbReference>
<evidence type="ECO:0000256" key="2">
    <source>
        <dbReference type="ARBA" id="ARBA00022840"/>
    </source>
</evidence>
<dbReference type="Pfam" id="PF18335">
    <property type="entry name" value="SH3_13"/>
    <property type="match status" value="1"/>
</dbReference>
<dbReference type="AlphaFoldDB" id="A0A1I4DFX0"/>
<feature type="domain" description="UvrD-like helicase C-terminal" evidence="3">
    <location>
        <begin position="164"/>
        <end position="212"/>
    </location>
</feature>
<name>A0A1I4DFX0_9HYPH</name>
<organism evidence="5 6">
    <name type="scientific">Methylocapsa palsarum</name>
    <dbReference type="NCBI Taxonomy" id="1612308"/>
    <lineage>
        <taxon>Bacteria</taxon>
        <taxon>Pseudomonadati</taxon>
        <taxon>Pseudomonadota</taxon>
        <taxon>Alphaproteobacteria</taxon>
        <taxon>Hyphomicrobiales</taxon>
        <taxon>Beijerinckiaceae</taxon>
        <taxon>Methylocapsa</taxon>
    </lineage>
</organism>
<dbReference type="InterPro" id="IPR027785">
    <property type="entry name" value="UvrD-like_helicase_C"/>
</dbReference>
<dbReference type="Gene3D" id="3.40.50.300">
    <property type="entry name" value="P-loop containing nucleotide triphosphate hydrolases"/>
    <property type="match status" value="2"/>
</dbReference>
<reference evidence="5 6" key="1">
    <citation type="submission" date="2016-10" db="EMBL/GenBank/DDBJ databases">
        <authorList>
            <person name="de Groot N.N."/>
        </authorList>
    </citation>
    <scope>NUCLEOTIDE SEQUENCE [LARGE SCALE GENOMIC DNA]</scope>
    <source>
        <strain evidence="5 6">NE2</strain>
    </source>
</reference>
<dbReference type="GO" id="GO:0006310">
    <property type="term" value="P:DNA recombination"/>
    <property type="evidence" value="ECO:0007669"/>
    <property type="project" value="TreeGrafter"/>
</dbReference>
<keyword evidence="2" id="KW-0067">ATP-binding</keyword>
<feature type="domain" description="ATP-dependent RecD2 DNA helicase SH3" evidence="4">
    <location>
        <begin position="85"/>
        <end position="144"/>
    </location>
</feature>
<evidence type="ECO:0000313" key="5">
    <source>
        <dbReference type="EMBL" id="SFK92105.1"/>
    </source>
</evidence>
<dbReference type="Pfam" id="PF13538">
    <property type="entry name" value="UvrD_C_2"/>
    <property type="match status" value="1"/>
</dbReference>
<dbReference type="GO" id="GO:0009338">
    <property type="term" value="C:exodeoxyribonuclease V complex"/>
    <property type="evidence" value="ECO:0007669"/>
    <property type="project" value="TreeGrafter"/>
</dbReference>
<dbReference type="SUPFAM" id="SSF52540">
    <property type="entry name" value="P-loop containing nucleoside triphosphate hydrolases"/>
    <property type="match status" value="1"/>
</dbReference>
<keyword evidence="6" id="KW-1185">Reference proteome</keyword>
<protein>
    <submittedName>
        <fullName evidence="5">Exodeoxyribonuclease V alpha subunit</fullName>
    </submittedName>
</protein>
<keyword evidence="1" id="KW-0547">Nucleotide-binding</keyword>
<dbReference type="InterPro" id="IPR050534">
    <property type="entry name" value="Coronavir_polyprotein_1ab"/>
</dbReference>
<accession>A0A1I4DFX0</accession>
<evidence type="ECO:0000256" key="1">
    <source>
        <dbReference type="ARBA" id="ARBA00022741"/>
    </source>
</evidence>
<evidence type="ECO:0000259" key="4">
    <source>
        <dbReference type="Pfam" id="PF18335"/>
    </source>
</evidence>
<dbReference type="Gene3D" id="2.30.30.940">
    <property type="match status" value="1"/>
</dbReference>
<proteinExistence type="predicted"/>
<evidence type="ECO:0000259" key="3">
    <source>
        <dbReference type="Pfam" id="PF13538"/>
    </source>
</evidence>